<feature type="region of interest" description="Disordered" evidence="1">
    <location>
        <begin position="142"/>
        <end position="178"/>
    </location>
</feature>
<name>A0A6P8YUP9_THRPL</name>
<evidence type="ECO:0000256" key="1">
    <source>
        <dbReference type="SAM" id="MobiDB-lite"/>
    </source>
</evidence>
<dbReference type="Proteomes" id="UP000515158">
    <property type="component" value="Unplaced"/>
</dbReference>
<gene>
    <name evidence="4" type="primary">LOC117645286</name>
</gene>
<sequence>MWPPIAGPATSSVIASVPPEAEAVVSTRPRTAVLDMFSTMLARLVPLLLLLGGPSLVPSPACVAAAPMAAPLAAPWDGIVGFLQTVAHLQERRPDPQSVEEEDEEEKPLRKIVYAVEEQVSDNQIKANGSVIVYDSQGGQEVHVPATSESSGNSALDRKKRSADGESKDVADASETGRQNGNVVTRPFLIGRKLWYVPLWFSLYLILYITALTVKSVARHRIKYPTLVSEDDPLRRRNGYAKTASLTRRVSNAISNGEQRYQRQWSM</sequence>
<evidence type="ECO:0000313" key="4">
    <source>
        <dbReference type="RefSeq" id="XP_034241245.1"/>
    </source>
</evidence>
<dbReference type="OrthoDB" id="8194095at2759"/>
<accession>A0A6P8YUP9</accession>
<organism evidence="4">
    <name type="scientific">Thrips palmi</name>
    <name type="common">Melon thrips</name>
    <dbReference type="NCBI Taxonomy" id="161013"/>
    <lineage>
        <taxon>Eukaryota</taxon>
        <taxon>Metazoa</taxon>
        <taxon>Ecdysozoa</taxon>
        <taxon>Arthropoda</taxon>
        <taxon>Hexapoda</taxon>
        <taxon>Insecta</taxon>
        <taxon>Pterygota</taxon>
        <taxon>Neoptera</taxon>
        <taxon>Paraneoptera</taxon>
        <taxon>Thysanoptera</taxon>
        <taxon>Terebrantia</taxon>
        <taxon>Thripoidea</taxon>
        <taxon>Thripidae</taxon>
        <taxon>Thrips</taxon>
    </lineage>
</organism>
<feature type="compositionally biased region" description="Basic and acidic residues" evidence="1">
    <location>
        <begin position="162"/>
        <end position="171"/>
    </location>
</feature>
<reference evidence="4" key="1">
    <citation type="submission" date="2025-08" db="UniProtKB">
        <authorList>
            <consortium name="RefSeq"/>
        </authorList>
    </citation>
    <scope>IDENTIFICATION</scope>
    <source>
        <tissue evidence="4">Total insect</tissue>
    </source>
</reference>
<keyword evidence="2" id="KW-0812">Transmembrane</keyword>
<feature type="transmembrane region" description="Helical" evidence="2">
    <location>
        <begin position="194"/>
        <end position="214"/>
    </location>
</feature>
<dbReference type="KEGG" id="tpal:117645286"/>
<protein>
    <submittedName>
        <fullName evidence="4">Uncharacterized protein LOC117645286</fullName>
    </submittedName>
</protein>
<dbReference type="GeneID" id="117645286"/>
<dbReference type="AlphaFoldDB" id="A0A6P8YUP9"/>
<evidence type="ECO:0000313" key="3">
    <source>
        <dbReference type="Proteomes" id="UP000515158"/>
    </source>
</evidence>
<dbReference type="RefSeq" id="XP_034241245.1">
    <property type="nucleotide sequence ID" value="XM_034385354.1"/>
</dbReference>
<proteinExistence type="predicted"/>
<keyword evidence="2" id="KW-0472">Membrane</keyword>
<keyword evidence="2" id="KW-1133">Transmembrane helix</keyword>
<dbReference type="InParanoid" id="A0A6P8YUP9"/>
<keyword evidence="3" id="KW-1185">Reference proteome</keyword>
<evidence type="ECO:0000256" key="2">
    <source>
        <dbReference type="SAM" id="Phobius"/>
    </source>
</evidence>